<reference evidence="2 3" key="2">
    <citation type="submission" date="2018-11" db="EMBL/GenBank/DDBJ databases">
        <authorList>
            <consortium name="Pathogen Informatics"/>
        </authorList>
    </citation>
    <scope>NUCLEOTIDE SEQUENCE [LARGE SCALE GENOMIC DNA]</scope>
</reference>
<feature type="compositionally biased region" description="Basic and acidic residues" evidence="1">
    <location>
        <begin position="38"/>
        <end position="49"/>
    </location>
</feature>
<dbReference type="Proteomes" id="UP000050794">
    <property type="component" value="Unassembled WGS sequence"/>
</dbReference>
<sequence length="115" mass="13147">MFVHVTNAFHARSIVVPSHLRYAVRKQSSLWKNTASNDGKEGGESERHLTPPLLASRLNSVKANGVERSKALSRVLSQHWDHRDTPRNFWSQFFGRTEPLHMSGTTWLKSLRSPQ</sequence>
<reference evidence="4" key="1">
    <citation type="submission" date="2016-06" db="UniProtKB">
        <authorList>
            <consortium name="WormBaseParasite"/>
        </authorList>
    </citation>
    <scope>IDENTIFICATION</scope>
</reference>
<evidence type="ECO:0000256" key="1">
    <source>
        <dbReference type="SAM" id="MobiDB-lite"/>
    </source>
</evidence>
<evidence type="ECO:0000313" key="2">
    <source>
        <dbReference type="EMBL" id="VDM44495.1"/>
    </source>
</evidence>
<accession>A0A183UXF4</accession>
<gene>
    <name evidence="2" type="ORF">TCNE_LOCUS13174</name>
</gene>
<proteinExistence type="predicted"/>
<keyword evidence="3" id="KW-1185">Reference proteome</keyword>
<dbReference type="EMBL" id="UYWY01021594">
    <property type="protein sequence ID" value="VDM44495.1"/>
    <property type="molecule type" value="Genomic_DNA"/>
</dbReference>
<evidence type="ECO:0000313" key="3">
    <source>
        <dbReference type="Proteomes" id="UP000050794"/>
    </source>
</evidence>
<dbReference type="AlphaFoldDB" id="A0A183UXF4"/>
<evidence type="ECO:0000313" key="4">
    <source>
        <dbReference type="WBParaSite" id="TCNE_0001317401-mRNA-1"/>
    </source>
</evidence>
<name>A0A183UXF4_TOXCA</name>
<dbReference type="WBParaSite" id="TCNE_0001317401-mRNA-1">
    <property type="protein sequence ID" value="TCNE_0001317401-mRNA-1"/>
    <property type="gene ID" value="TCNE_0001317401"/>
</dbReference>
<organism evidence="3 4">
    <name type="scientific">Toxocara canis</name>
    <name type="common">Canine roundworm</name>
    <dbReference type="NCBI Taxonomy" id="6265"/>
    <lineage>
        <taxon>Eukaryota</taxon>
        <taxon>Metazoa</taxon>
        <taxon>Ecdysozoa</taxon>
        <taxon>Nematoda</taxon>
        <taxon>Chromadorea</taxon>
        <taxon>Rhabditida</taxon>
        <taxon>Spirurina</taxon>
        <taxon>Ascaridomorpha</taxon>
        <taxon>Ascaridoidea</taxon>
        <taxon>Toxocaridae</taxon>
        <taxon>Toxocara</taxon>
    </lineage>
</organism>
<feature type="region of interest" description="Disordered" evidence="1">
    <location>
        <begin position="31"/>
        <end position="50"/>
    </location>
</feature>
<protein>
    <submittedName>
        <fullName evidence="4">ACAS_N domain-containing protein</fullName>
    </submittedName>
</protein>